<dbReference type="PANTHER" id="PTHR31121:SF6">
    <property type="entry name" value="ALPHA-1,2 MANNOSYLTRANSFERASE KTR1"/>
    <property type="match status" value="1"/>
</dbReference>
<dbReference type="InterPro" id="IPR029044">
    <property type="entry name" value="Nucleotide-diphossugar_trans"/>
</dbReference>
<keyword evidence="4" id="KW-0812">Transmembrane</keyword>
<reference evidence="5" key="1">
    <citation type="journal article" date="2020" name="Fungal Divers.">
        <title>Resolving the Mortierellaceae phylogeny through synthesis of multi-gene phylogenetics and phylogenomics.</title>
        <authorList>
            <person name="Vandepol N."/>
            <person name="Liber J."/>
            <person name="Desiro A."/>
            <person name="Na H."/>
            <person name="Kennedy M."/>
            <person name="Barry K."/>
            <person name="Grigoriev I.V."/>
            <person name="Miller A.N."/>
            <person name="O'Donnell K."/>
            <person name="Stajich J.E."/>
            <person name="Bonito G."/>
        </authorList>
    </citation>
    <scope>NUCLEOTIDE SEQUENCE</scope>
    <source>
        <strain evidence="5">NRRL 6426</strain>
    </source>
</reference>
<dbReference type="PANTHER" id="PTHR31121">
    <property type="entry name" value="ALPHA-1,2 MANNOSYLTRANSFERASE KTR1"/>
    <property type="match status" value="1"/>
</dbReference>
<evidence type="ECO:0000256" key="4">
    <source>
        <dbReference type="SAM" id="Phobius"/>
    </source>
</evidence>
<comment type="caution">
    <text evidence="5">The sequence shown here is derived from an EMBL/GenBank/DDBJ whole genome shotgun (WGS) entry which is preliminary data.</text>
</comment>
<feature type="transmembrane region" description="Helical" evidence="4">
    <location>
        <begin position="7"/>
        <end position="26"/>
    </location>
</feature>
<evidence type="ECO:0000256" key="2">
    <source>
        <dbReference type="ARBA" id="ARBA00022679"/>
    </source>
</evidence>
<dbReference type="GO" id="GO:0016020">
    <property type="term" value="C:membrane"/>
    <property type="evidence" value="ECO:0007669"/>
    <property type="project" value="InterPro"/>
</dbReference>
<comment type="similarity">
    <text evidence="1">Belongs to the glycosyltransferase 15 family.</text>
</comment>
<dbReference type="AlphaFoldDB" id="A0A9P5RU76"/>
<name>A0A9P5RU76_9FUNG</name>
<dbReference type="GO" id="GO:0006487">
    <property type="term" value="P:protein N-linked glycosylation"/>
    <property type="evidence" value="ECO:0007669"/>
    <property type="project" value="TreeGrafter"/>
</dbReference>
<dbReference type="GO" id="GO:0000026">
    <property type="term" value="F:alpha-1,2-mannosyltransferase activity"/>
    <property type="evidence" value="ECO:0007669"/>
    <property type="project" value="TreeGrafter"/>
</dbReference>
<feature type="active site" description="Nucleophile" evidence="3">
    <location>
        <position position="306"/>
    </location>
</feature>
<dbReference type="SUPFAM" id="SSF53448">
    <property type="entry name" value="Nucleotide-diphospho-sugar transferases"/>
    <property type="match status" value="1"/>
</dbReference>
<dbReference type="OrthoDB" id="439943at2759"/>
<organism evidence="5 6">
    <name type="scientific">Linnemannia schmuckeri</name>
    <dbReference type="NCBI Taxonomy" id="64567"/>
    <lineage>
        <taxon>Eukaryota</taxon>
        <taxon>Fungi</taxon>
        <taxon>Fungi incertae sedis</taxon>
        <taxon>Mucoromycota</taxon>
        <taxon>Mortierellomycotina</taxon>
        <taxon>Mortierellomycetes</taxon>
        <taxon>Mortierellales</taxon>
        <taxon>Mortierellaceae</taxon>
        <taxon>Linnemannia</taxon>
    </lineage>
</organism>
<dbReference type="InterPro" id="IPR002685">
    <property type="entry name" value="Glyco_trans_15"/>
</dbReference>
<evidence type="ECO:0000313" key="5">
    <source>
        <dbReference type="EMBL" id="KAF9147680.1"/>
    </source>
</evidence>
<sequence>MIPRRLAATRCRILLFVIAFLAGYFFEYTRNITFKNISSVIPHHHQTDEQAHLHPVAIKTLTTNVNFTVPLPLSTSTGATTEKLTQDDTQNNGPRANAAFVVLLQNKDLHDMRKTMRNLESVFNRKHGYPYVFLNNVPFTEHFKTHIRAMTTAPVKFGLIPKEHWSYPSFINKTQAALNRVDMENRNVPYGESESYRHMCRYMSGFIFKHELVQEYDYYWRVEPGVSFSCDLLNVDPFMIMKTKKYKYGFTIALPEFVDTIPTLWENVKRFRKLHPEHIAKRNSLEWISYDKGDTYNNCHFWSNFEIVDTSFFRSKAYLDFFQFLDDAGGFFYERWGDAPVHSIAAALMLDRREIHFFNEIGYRHGMYEHCPESPELQLKCACDPKDNVDWVQFSCLRRFLEI</sequence>
<evidence type="ECO:0000313" key="6">
    <source>
        <dbReference type="Proteomes" id="UP000748756"/>
    </source>
</evidence>
<keyword evidence="2" id="KW-0808">Transferase</keyword>
<protein>
    <submittedName>
        <fullName evidence="5">Alpha 1,2-mannosyltransferase 2.4.1</fullName>
    </submittedName>
</protein>
<keyword evidence="4" id="KW-1133">Transmembrane helix</keyword>
<keyword evidence="4" id="KW-0472">Membrane</keyword>
<evidence type="ECO:0000256" key="1">
    <source>
        <dbReference type="ARBA" id="ARBA00007677"/>
    </source>
</evidence>
<dbReference type="Gene3D" id="3.90.550.10">
    <property type="entry name" value="Spore Coat Polysaccharide Biosynthesis Protein SpsA, Chain A"/>
    <property type="match status" value="1"/>
</dbReference>
<gene>
    <name evidence="5" type="primary">KRE2_3</name>
    <name evidence="5" type="ORF">BG015_010646</name>
</gene>
<keyword evidence="6" id="KW-1185">Reference proteome</keyword>
<dbReference type="PIRSF" id="PIRSF018153">
    <property type="entry name" value="Glyco_trans_15"/>
    <property type="match status" value="1"/>
</dbReference>
<dbReference type="GO" id="GO:0000032">
    <property type="term" value="P:cell wall mannoprotein biosynthetic process"/>
    <property type="evidence" value="ECO:0007669"/>
    <property type="project" value="TreeGrafter"/>
</dbReference>
<dbReference type="FunFam" id="3.90.550.10:FF:000051">
    <property type="entry name" value="Alpha-1,2-mannosyltransferase (Ktr4)"/>
    <property type="match status" value="1"/>
</dbReference>
<accession>A0A9P5RU76</accession>
<dbReference type="EMBL" id="JAAAUQ010000773">
    <property type="protein sequence ID" value="KAF9147680.1"/>
    <property type="molecule type" value="Genomic_DNA"/>
</dbReference>
<dbReference type="Proteomes" id="UP000748756">
    <property type="component" value="Unassembled WGS sequence"/>
</dbReference>
<dbReference type="GO" id="GO:0005794">
    <property type="term" value="C:Golgi apparatus"/>
    <property type="evidence" value="ECO:0007669"/>
    <property type="project" value="TreeGrafter"/>
</dbReference>
<dbReference type="Pfam" id="PF01793">
    <property type="entry name" value="Glyco_transf_15"/>
    <property type="match status" value="1"/>
</dbReference>
<proteinExistence type="inferred from homology"/>
<evidence type="ECO:0000256" key="3">
    <source>
        <dbReference type="PIRSR" id="PIRSR018153-1"/>
    </source>
</evidence>